<accession>A0ACC2UFF3</accession>
<dbReference type="EMBL" id="QTSX02000754">
    <property type="protein sequence ID" value="KAJ9085593.1"/>
    <property type="molecule type" value="Genomic_DNA"/>
</dbReference>
<evidence type="ECO:0000313" key="2">
    <source>
        <dbReference type="Proteomes" id="UP001165960"/>
    </source>
</evidence>
<comment type="caution">
    <text evidence="1">The sequence shown here is derived from an EMBL/GenBank/DDBJ whole genome shotgun (WGS) entry which is preliminary data.</text>
</comment>
<organism evidence="1 2">
    <name type="scientific">Entomophthora muscae</name>
    <dbReference type="NCBI Taxonomy" id="34485"/>
    <lineage>
        <taxon>Eukaryota</taxon>
        <taxon>Fungi</taxon>
        <taxon>Fungi incertae sedis</taxon>
        <taxon>Zoopagomycota</taxon>
        <taxon>Entomophthoromycotina</taxon>
        <taxon>Entomophthoromycetes</taxon>
        <taxon>Entomophthorales</taxon>
        <taxon>Entomophthoraceae</taxon>
        <taxon>Entomophthora</taxon>
    </lineage>
</organism>
<proteinExistence type="predicted"/>
<reference evidence="1" key="1">
    <citation type="submission" date="2022-04" db="EMBL/GenBank/DDBJ databases">
        <title>Genome of the entomopathogenic fungus Entomophthora muscae.</title>
        <authorList>
            <person name="Elya C."/>
            <person name="Lovett B.R."/>
            <person name="Lee E."/>
            <person name="Macias A.M."/>
            <person name="Hajek A.E."/>
            <person name="De Bivort B.L."/>
            <person name="Kasson M.T."/>
            <person name="De Fine Licht H.H."/>
            <person name="Stajich J.E."/>
        </authorList>
    </citation>
    <scope>NUCLEOTIDE SEQUENCE</scope>
    <source>
        <strain evidence="1">Berkeley</strain>
    </source>
</reference>
<sequence length="291" mass="33618">MDYARSLLEELMNPYEQSSRKSFTDDDVCKDYLVDFCPNDLFVNTKADLGPCRKLHDDRLKKDYQESKAKNRYPYEDSFASTLRLLINDLERKMRRAQEKLDAAFPEDALHSKKAEAEEKSVIIDEKIKSLLALAESAGEEGRITEAKIYTNQIELLQSELEKLKNGVPTATDDGSKHMEVCSICGALLVPGDEQKRLEAHITGKMHTGYARIRNALEEMKKKADKIPSEPSRGRREDGSPHEGSRYGRYHRSSHDYYSRDNPSDRRRSRERSPRRRSSRDLSSDRRRSRV</sequence>
<keyword evidence="2" id="KW-1185">Reference proteome</keyword>
<dbReference type="Proteomes" id="UP001165960">
    <property type="component" value="Unassembled WGS sequence"/>
</dbReference>
<protein>
    <submittedName>
        <fullName evidence="1">Splicing factor</fullName>
    </submittedName>
</protein>
<gene>
    <name evidence="1" type="primary">LUC7_1</name>
    <name evidence="1" type="ORF">DSO57_1012391</name>
</gene>
<evidence type="ECO:0000313" key="1">
    <source>
        <dbReference type="EMBL" id="KAJ9085593.1"/>
    </source>
</evidence>
<name>A0ACC2UFF3_9FUNG</name>